<keyword evidence="3" id="KW-1185">Reference proteome</keyword>
<keyword evidence="1" id="KW-0732">Signal</keyword>
<name>A0A6M0K5A2_9GAMM</name>
<protein>
    <submittedName>
        <fullName evidence="2">Conjugal transfer protein TrbC</fullName>
    </submittedName>
</protein>
<dbReference type="InterPro" id="IPR019106">
    <property type="entry name" value="T4SS_TrbC"/>
</dbReference>
<dbReference type="AlphaFoldDB" id="A0A6M0K5A2"/>
<evidence type="ECO:0000256" key="1">
    <source>
        <dbReference type="SAM" id="SignalP"/>
    </source>
</evidence>
<gene>
    <name evidence="2" type="ORF">G3446_22535</name>
</gene>
<feature type="chain" id="PRO_5026760476" evidence="1">
    <location>
        <begin position="23"/>
        <end position="404"/>
    </location>
</feature>
<proteinExistence type="predicted"/>
<dbReference type="Pfam" id="PF09673">
    <property type="entry name" value="TrbC_Ftype"/>
    <property type="match status" value="1"/>
</dbReference>
<accession>A0A6M0K5A2</accession>
<dbReference type="EMBL" id="JAAIJQ010000100">
    <property type="protein sequence ID" value="NEV64609.1"/>
    <property type="molecule type" value="Genomic_DNA"/>
</dbReference>
<evidence type="ECO:0000313" key="3">
    <source>
        <dbReference type="Proteomes" id="UP000483379"/>
    </source>
</evidence>
<reference evidence="2 3" key="1">
    <citation type="submission" date="2020-02" db="EMBL/GenBank/DDBJ databases">
        <title>Genome sequences of Thiorhodococcus mannitoliphagus and Thiorhodococcus minor, purple sulfur photosynthetic bacteria in the gammaproteobacterial family, Chromatiaceae.</title>
        <authorList>
            <person name="Aviles F.A."/>
            <person name="Meyer T.E."/>
            <person name="Kyndt J.A."/>
        </authorList>
    </citation>
    <scope>NUCLEOTIDE SEQUENCE [LARGE SCALE GENOMIC DNA]</scope>
    <source>
        <strain evidence="2 3">DSM 11518</strain>
    </source>
</reference>
<comment type="caution">
    <text evidence="2">The sequence shown here is derived from an EMBL/GenBank/DDBJ whole genome shotgun (WGS) entry which is preliminary data.</text>
</comment>
<feature type="signal peptide" evidence="1">
    <location>
        <begin position="1"/>
        <end position="22"/>
    </location>
</feature>
<evidence type="ECO:0000313" key="2">
    <source>
        <dbReference type="EMBL" id="NEV64609.1"/>
    </source>
</evidence>
<organism evidence="2 3">
    <name type="scientific">Thiorhodococcus minor</name>
    <dbReference type="NCBI Taxonomy" id="57489"/>
    <lineage>
        <taxon>Bacteria</taxon>
        <taxon>Pseudomonadati</taxon>
        <taxon>Pseudomonadota</taxon>
        <taxon>Gammaproteobacteria</taxon>
        <taxon>Chromatiales</taxon>
        <taxon>Chromatiaceae</taxon>
        <taxon>Thiorhodococcus</taxon>
    </lineage>
</organism>
<sequence length="404" mass="44567">MRCSEGQWVSVLISALATLVMAESWADGALPDSALRDQAVQIQEQVLTAPRPKWLMEQQGNVEDWSVRLRDLRAAQQTLVMPLRSDVEPTDQAGTDTDLTVTILASRALGEAQLRELFAQASGRPEVRVVFRGVGPGESLGAFIRQIHGLLREACKDIDSGSVPRAELDPRPFQTPLVEVAPTLIATDGAGKEVARVSGISRPDWILEQVGQGRRGDLGLREPTVAVSEPDLIAELQRRLSGIDWSAQRDAALARYWERASFSELPTAEQVRARRLNLTLVAQADVTLPDGTTVIRASERVDPLAIMPFRRRLFVFDATDPRQVAEVARRGAASRADGRLPLYLATRLDRAAGWEGYRAVQTALQDPLYLLTPDVQRRFQIERVPAMVESHDGILVVAEWPPEG</sequence>
<dbReference type="Proteomes" id="UP000483379">
    <property type="component" value="Unassembled WGS sequence"/>
</dbReference>